<dbReference type="Proteomes" id="UP000192582">
    <property type="component" value="Unassembled WGS sequence"/>
</dbReference>
<reference evidence="1 2" key="1">
    <citation type="submission" date="2017-04" db="EMBL/GenBank/DDBJ databases">
        <authorList>
            <person name="Afonso C.L."/>
            <person name="Miller P.J."/>
            <person name="Scott M.A."/>
            <person name="Spackman E."/>
            <person name="Goraichik I."/>
            <person name="Dimitrov K.M."/>
            <person name="Suarez D.L."/>
            <person name="Swayne D.E."/>
        </authorList>
    </citation>
    <scope>NUCLEOTIDE SEQUENCE [LARGE SCALE GENOMIC DNA]</scope>
    <source>
        <strain evidence="1 2">KR-140</strain>
    </source>
</reference>
<accession>A0A1W1UJZ7</accession>
<protein>
    <submittedName>
        <fullName evidence="1">Uncharacterized protein</fullName>
    </submittedName>
</protein>
<name>A0A1W1UJZ7_9DEIO</name>
<evidence type="ECO:0000313" key="1">
    <source>
        <dbReference type="EMBL" id="SMB81372.1"/>
    </source>
</evidence>
<keyword evidence="2" id="KW-1185">Reference proteome</keyword>
<organism evidence="1 2">
    <name type="scientific">Deinococcus hopiensis KR-140</name>
    <dbReference type="NCBI Taxonomy" id="695939"/>
    <lineage>
        <taxon>Bacteria</taxon>
        <taxon>Thermotogati</taxon>
        <taxon>Deinococcota</taxon>
        <taxon>Deinococci</taxon>
        <taxon>Deinococcales</taxon>
        <taxon>Deinococcaceae</taxon>
        <taxon>Deinococcus</taxon>
    </lineage>
</organism>
<evidence type="ECO:0000313" key="2">
    <source>
        <dbReference type="Proteomes" id="UP000192582"/>
    </source>
</evidence>
<proteinExistence type="predicted"/>
<gene>
    <name evidence="1" type="ORF">SAMN00790413_04556</name>
</gene>
<dbReference type="EMBL" id="FWWU01000005">
    <property type="protein sequence ID" value="SMB81372.1"/>
    <property type="molecule type" value="Genomic_DNA"/>
</dbReference>
<dbReference type="AlphaFoldDB" id="A0A1W1UJZ7"/>
<sequence>MTVDLQKLGENGINNVHLLTARDSDAEAFYAHLGFRGAPAACAGAPLRKTMQRTPALSRSA</sequence>